<protein>
    <submittedName>
        <fullName evidence="1">NAD glycohydrolase inhibitor</fullName>
    </submittedName>
</protein>
<reference evidence="3" key="1">
    <citation type="submission" date="2022-10" db="EMBL/GenBank/DDBJ databases">
        <title>Streptococcus didelphis as causative of fatal infections in opossums (Didelphis albiventris).</title>
        <authorList>
            <person name="Breyer G.M."/>
            <person name="Da Silva M.E.R.J."/>
            <person name="Siqueira F.M."/>
        </authorList>
    </citation>
    <scope>NUCLEOTIDE SEQUENCE [LARGE SCALE GENOMIC DNA]</scope>
    <source>
        <strain evidence="3">LBVP101/21</strain>
    </source>
</reference>
<dbReference type="Pfam" id="PF16718">
    <property type="entry name" value="IFS"/>
    <property type="match status" value="1"/>
</dbReference>
<dbReference type="Gene3D" id="1.25.40.520">
    <property type="match status" value="1"/>
</dbReference>
<gene>
    <name evidence="2" type="ORF">N1496_00055</name>
    <name evidence="1" type="ORF">N1496_09930</name>
</gene>
<evidence type="ECO:0000313" key="3">
    <source>
        <dbReference type="Proteomes" id="UP001238096"/>
    </source>
</evidence>
<name>A0ABY9LH06_9STRE</name>
<reference evidence="1" key="2">
    <citation type="journal article" date="2023" name="Lett. Appl. Microbiol.">
        <title>Genotypic characterization of Streptococcus didelphis causative of fatal infection in white-eared opossums.</title>
        <authorList>
            <person name="Breyer G.M."/>
            <person name="Rocha Jacques da Silva M.E."/>
            <person name="Slaviero M."/>
            <person name="Albuquerque de Almeida B."/>
            <person name="Machado Sousa da Silva E."/>
            <person name="de Queiroz Schmidt V.R."/>
            <person name="Alievi M."/>
            <person name="Maboni G."/>
            <person name="Petinatti Pavarini S."/>
            <person name="Maboni Siqueira F."/>
        </authorList>
    </citation>
    <scope>NUCLEOTIDE SEQUENCE</scope>
    <source>
        <strain evidence="1">LBVP101/21</strain>
    </source>
</reference>
<dbReference type="EMBL" id="CP110509">
    <property type="protein sequence ID" value="WMB28156.1"/>
    <property type="molecule type" value="Genomic_DNA"/>
</dbReference>
<dbReference type="EMBL" id="CP110509">
    <property type="protein sequence ID" value="WMB28167.1"/>
    <property type="molecule type" value="Genomic_DNA"/>
</dbReference>
<evidence type="ECO:0000313" key="2">
    <source>
        <dbReference type="EMBL" id="WMB28167.1"/>
    </source>
</evidence>
<dbReference type="RefSeq" id="WP_018366114.1">
    <property type="nucleotide sequence ID" value="NZ_CP104407.1"/>
</dbReference>
<proteinExistence type="predicted"/>
<accession>A0ABY9LH06</accession>
<sequence>MYKIPKGLEHYQEIFQKELPLKDLIKFFIGTDKDYRITSRDSYMGDISDPEVILEYGIYPVFVQGKVQVKDKLEKALLEMSKSHQALALYQVVQFLNGENMLLNYYESLPFYLNREEILSNIKIAMANEHIRQDMKEYKSGEFAHYKDSMLDMVERTIDTF</sequence>
<evidence type="ECO:0000313" key="1">
    <source>
        <dbReference type="EMBL" id="WMB28156.1"/>
    </source>
</evidence>
<dbReference type="InterPro" id="IPR032002">
    <property type="entry name" value="IFS"/>
</dbReference>
<dbReference type="InterPro" id="IPR038509">
    <property type="entry name" value="IFS_sf"/>
</dbReference>
<dbReference type="Proteomes" id="UP001238096">
    <property type="component" value="Chromosome"/>
</dbReference>
<organism evidence="1 3">
    <name type="scientific">Streptococcus didelphis</name>
    <dbReference type="NCBI Taxonomy" id="102886"/>
    <lineage>
        <taxon>Bacteria</taxon>
        <taxon>Bacillati</taxon>
        <taxon>Bacillota</taxon>
        <taxon>Bacilli</taxon>
        <taxon>Lactobacillales</taxon>
        <taxon>Streptococcaceae</taxon>
        <taxon>Streptococcus</taxon>
    </lineage>
</organism>
<keyword evidence="3" id="KW-1185">Reference proteome</keyword>